<comment type="caution">
    <text evidence="1">The sequence shown here is derived from an EMBL/GenBank/DDBJ whole genome shotgun (WGS) entry which is preliminary data.</text>
</comment>
<sequence>MIPELSDISRTNQIQLLLSPEQIAEKIYQYLWDIDKEIECFTLDYKSPDRDDFYKKRHQYIKKQIQKRLLHKGIQQEISDIQYFLAYGKPIVFFLSPKSATRNHSGWKDLFKDNRERILNLVFKFYLLSLNLSADSLKGFEELLLVHSKNLTKDKKALIVWGQNLLIKYNYHNVLTLTLSRKRRRFLPLPNRYRTVDGDDLGELVVFKKKNYYFERDLDARHKNDINFMRFDKDDQNFEKFQKTQLYHYHNLMDKLESFLRDCKIEYRTLDFQADHYLLKPFVTKIETGVNWQAFKKVEIINNTGVDINETEQRVLRKILKHRKEIDLTFYNSGKTITLYEQVAENENNDDVSWKIMEAVSWDSIKLNQETNYLVFNKILEEESGSVAYQAEDEIWYSFDQIDNKEKVDFYSYLKRKYNYLNTGNFLSMQGRNVEIFQVLGEEKEADSLLKYTEGKLDENDLLSDTRDFEDGQFLDIKESIYRYLSQQNDGQEIEKFLQKFKIDFSPEFKKIFMEIEIKDWIAKSLTNPNIGLQIVPPSFSEKRFFALYVRNPKDGEVRAVAVEFLYKDSFIYIENVIRDIKRIEEEFKFLRRRKNNPEQLINDQEYLVDESKSFYIRWYTDNLYTPTLIGREGILEEMNNGTLEINRSAKDENSSRILSLVSRYNGKLKPMNIIHDLICLDQHNESFIQYFIPPAQAIDKKIKRGFRVYHLIGKRYDKGGGEAVPTSELIKHPLTELHFSTLTQDILKLGENSTSSLLQKITRVFVEN</sequence>
<name>A0AAW9QTX9_9CHRO</name>
<accession>A0AAW9QTX9</accession>
<proteinExistence type="predicted"/>
<protein>
    <submittedName>
        <fullName evidence="1">Uncharacterized protein</fullName>
    </submittedName>
</protein>
<organism evidence="1 2">
    <name type="scientific">Pannus brasiliensis CCIBt3594</name>
    <dbReference type="NCBI Taxonomy" id="1427578"/>
    <lineage>
        <taxon>Bacteria</taxon>
        <taxon>Bacillati</taxon>
        <taxon>Cyanobacteriota</taxon>
        <taxon>Cyanophyceae</taxon>
        <taxon>Oscillatoriophycideae</taxon>
        <taxon>Chroococcales</taxon>
        <taxon>Microcystaceae</taxon>
        <taxon>Pannus</taxon>
    </lineage>
</organism>
<evidence type="ECO:0000313" key="1">
    <source>
        <dbReference type="EMBL" id="MEG3436983.1"/>
    </source>
</evidence>
<dbReference type="EMBL" id="JBAFSM010000011">
    <property type="protein sequence ID" value="MEG3436983.1"/>
    <property type="molecule type" value="Genomic_DNA"/>
</dbReference>
<dbReference type="Proteomes" id="UP001328733">
    <property type="component" value="Unassembled WGS sequence"/>
</dbReference>
<gene>
    <name evidence="1" type="ORF">V0288_07605</name>
</gene>
<evidence type="ECO:0000313" key="2">
    <source>
        <dbReference type="Proteomes" id="UP001328733"/>
    </source>
</evidence>
<dbReference type="RefSeq" id="WP_332864455.1">
    <property type="nucleotide sequence ID" value="NZ_JBAFSM010000011.1"/>
</dbReference>
<reference evidence="1 2" key="1">
    <citation type="submission" date="2024-01" db="EMBL/GenBank/DDBJ databases">
        <title>Genomic insights into the taxonomy and metabolism of the cyanobacterium Pannus brasiliensis CCIBt3594.</title>
        <authorList>
            <person name="Machado M."/>
            <person name="Botero N.B."/>
            <person name="Andreote A.P.D."/>
            <person name="Feitosa A.M.T."/>
            <person name="Popin R."/>
            <person name="Sivonen K."/>
            <person name="Fiore M.F."/>
        </authorList>
    </citation>
    <scope>NUCLEOTIDE SEQUENCE [LARGE SCALE GENOMIC DNA]</scope>
    <source>
        <strain evidence="1 2">CCIBt3594</strain>
    </source>
</reference>
<keyword evidence="2" id="KW-1185">Reference proteome</keyword>
<dbReference type="AlphaFoldDB" id="A0AAW9QTX9"/>